<evidence type="ECO:0000313" key="3">
    <source>
        <dbReference type="WBParaSite" id="GPUH_0001392701-mRNA-1"/>
    </source>
</evidence>
<sequence>MPEIGKQSQAEDSVGARSLASLRSSNGSAVFKDHRSSISAQPAELDNRCLLKRAHFRRENEEHPNEGFIVWGMFVSTEKRKNGFNQTVCIIHGW</sequence>
<name>A0A183DYX1_9BILA</name>
<dbReference type="EMBL" id="UYRT01080703">
    <property type="protein sequence ID" value="VDN23224.1"/>
    <property type="molecule type" value="Genomic_DNA"/>
</dbReference>
<evidence type="ECO:0000313" key="1">
    <source>
        <dbReference type="EMBL" id="VDN23224.1"/>
    </source>
</evidence>
<organism evidence="3">
    <name type="scientific">Gongylonema pulchrum</name>
    <dbReference type="NCBI Taxonomy" id="637853"/>
    <lineage>
        <taxon>Eukaryota</taxon>
        <taxon>Metazoa</taxon>
        <taxon>Ecdysozoa</taxon>
        <taxon>Nematoda</taxon>
        <taxon>Chromadorea</taxon>
        <taxon>Rhabditida</taxon>
        <taxon>Spirurina</taxon>
        <taxon>Spiruromorpha</taxon>
        <taxon>Spiruroidea</taxon>
        <taxon>Gongylonematidae</taxon>
        <taxon>Gongylonema</taxon>
    </lineage>
</organism>
<protein>
    <submittedName>
        <fullName evidence="1 3">Uncharacterized protein</fullName>
    </submittedName>
</protein>
<dbReference type="WBParaSite" id="GPUH_0001392701-mRNA-1">
    <property type="protein sequence ID" value="GPUH_0001392701-mRNA-1"/>
    <property type="gene ID" value="GPUH_0001392701"/>
</dbReference>
<reference evidence="1 2" key="2">
    <citation type="submission" date="2018-11" db="EMBL/GenBank/DDBJ databases">
        <authorList>
            <consortium name="Pathogen Informatics"/>
        </authorList>
    </citation>
    <scope>NUCLEOTIDE SEQUENCE [LARGE SCALE GENOMIC DNA]</scope>
</reference>
<dbReference type="Proteomes" id="UP000271098">
    <property type="component" value="Unassembled WGS sequence"/>
</dbReference>
<proteinExistence type="predicted"/>
<dbReference type="AlphaFoldDB" id="A0A183DYX1"/>
<accession>A0A183DYX1</accession>
<reference evidence="3" key="1">
    <citation type="submission" date="2016-06" db="UniProtKB">
        <authorList>
            <consortium name="WormBaseParasite"/>
        </authorList>
    </citation>
    <scope>IDENTIFICATION</scope>
</reference>
<keyword evidence="2" id="KW-1185">Reference proteome</keyword>
<evidence type="ECO:0000313" key="2">
    <source>
        <dbReference type="Proteomes" id="UP000271098"/>
    </source>
</evidence>
<gene>
    <name evidence="1" type="ORF">GPUH_LOCUS13911</name>
</gene>